<organism evidence="1 2">
    <name type="scientific">Symbiodinium natans</name>
    <dbReference type="NCBI Taxonomy" id="878477"/>
    <lineage>
        <taxon>Eukaryota</taxon>
        <taxon>Sar</taxon>
        <taxon>Alveolata</taxon>
        <taxon>Dinophyceae</taxon>
        <taxon>Suessiales</taxon>
        <taxon>Symbiodiniaceae</taxon>
        <taxon>Symbiodinium</taxon>
    </lineage>
</organism>
<name>A0A812LYA2_9DINO</name>
<dbReference type="AlphaFoldDB" id="A0A812LYA2"/>
<sequence length="595" mass="67888">APATELRRHAQAALQELPEHLQPEALQRFARSSNLNNSERDILRLLRDVKMMLPLNVSSILCQALHVHYISLATWFRYLLNVKNGGLLIGGFDIHDHFAGVCLREFWRSFAVDRAGHAVFDLHGSRLHRVVPFAVHLDEGRGLRKSAVLVVHAQTIFGAETAPNFMEEFNFSWQEGLSDEKIGEIMRRNQFHNARGSTYRTRMLYTVLPKASYTKRNKNVYGAVLDQLRQECTDLLENGVRLRDGRRFYFCLVAVKGDAPALAKAGNFTRNFQCLGNAICWECMAGAPAVPFEDCRRAPLYEATMYAERPWCTAGPLAEVPGVPGIPEAVYRRDPFHVFKQALGGYYVASSIVLVAELGYWEATQNSFDQVMERSYADFLNYVRECSGRVVPHLKHFTRTNLHYARTSSFPYMRPKGSDVMLLTRWLGFLMHNGPYMEGERKGSMIQNPLEEWHSELFQHIAAAAAGAVKFFRLMHNNGLWLSRVVAHDMAEGAFQFCEAYTSLATLCHNRRLSRYTLVPSLHYFHHFYVDLKKALSNPQNQYISSPALANCEGDEDYIGKICKISRHVHPLVTNRRTIDRFLVRMNFVMEEGAA</sequence>
<keyword evidence="2" id="KW-1185">Reference proteome</keyword>
<proteinExistence type="predicted"/>
<dbReference type="OrthoDB" id="413842at2759"/>
<protein>
    <submittedName>
        <fullName evidence="1">Uncharacterized protein</fullName>
    </submittedName>
</protein>
<evidence type="ECO:0000313" key="1">
    <source>
        <dbReference type="EMBL" id="CAE7253988.1"/>
    </source>
</evidence>
<evidence type="ECO:0000313" key="2">
    <source>
        <dbReference type="Proteomes" id="UP000604046"/>
    </source>
</evidence>
<dbReference type="Proteomes" id="UP000604046">
    <property type="component" value="Unassembled WGS sequence"/>
</dbReference>
<accession>A0A812LYA2</accession>
<dbReference type="EMBL" id="CAJNDS010001271">
    <property type="protein sequence ID" value="CAE7253988.1"/>
    <property type="molecule type" value="Genomic_DNA"/>
</dbReference>
<feature type="non-terminal residue" evidence="1">
    <location>
        <position position="1"/>
    </location>
</feature>
<reference evidence="1" key="1">
    <citation type="submission" date="2021-02" db="EMBL/GenBank/DDBJ databases">
        <authorList>
            <person name="Dougan E. K."/>
            <person name="Rhodes N."/>
            <person name="Thang M."/>
            <person name="Chan C."/>
        </authorList>
    </citation>
    <scope>NUCLEOTIDE SEQUENCE</scope>
</reference>
<gene>
    <name evidence="1" type="ORF">SNAT2548_LOCUS12813</name>
</gene>
<comment type="caution">
    <text evidence="1">The sequence shown here is derived from an EMBL/GenBank/DDBJ whole genome shotgun (WGS) entry which is preliminary data.</text>
</comment>